<evidence type="ECO:0000256" key="1">
    <source>
        <dbReference type="SAM" id="MobiDB-lite"/>
    </source>
</evidence>
<reference evidence="3" key="1">
    <citation type="journal article" date="2017" name="Genome Biol.">
        <title>Comparative genomics reveals high biological diversity and specific adaptations in the industrially and medically important fungal genus Aspergillus.</title>
        <authorList>
            <person name="de Vries R.P."/>
            <person name="Riley R."/>
            <person name="Wiebenga A."/>
            <person name="Aguilar-Osorio G."/>
            <person name="Amillis S."/>
            <person name="Uchima C.A."/>
            <person name="Anderluh G."/>
            <person name="Asadollahi M."/>
            <person name="Askin M."/>
            <person name="Barry K."/>
            <person name="Battaglia E."/>
            <person name="Bayram O."/>
            <person name="Benocci T."/>
            <person name="Braus-Stromeyer S.A."/>
            <person name="Caldana C."/>
            <person name="Canovas D."/>
            <person name="Cerqueira G.C."/>
            <person name="Chen F."/>
            <person name="Chen W."/>
            <person name="Choi C."/>
            <person name="Clum A."/>
            <person name="Dos Santos R.A."/>
            <person name="Damasio A.R."/>
            <person name="Diallinas G."/>
            <person name="Emri T."/>
            <person name="Fekete E."/>
            <person name="Flipphi M."/>
            <person name="Freyberg S."/>
            <person name="Gallo A."/>
            <person name="Gournas C."/>
            <person name="Habgood R."/>
            <person name="Hainaut M."/>
            <person name="Harispe M.L."/>
            <person name="Henrissat B."/>
            <person name="Hilden K.S."/>
            <person name="Hope R."/>
            <person name="Hossain A."/>
            <person name="Karabika E."/>
            <person name="Karaffa L."/>
            <person name="Karanyi Z."/>
            <person name="Krasevec N."/>
            <person name="Kuo A."/>
            <person name="Kusch H."/>
            <person name="LaButti K."/>
            <person name="Lagendijk E.L."/>
            <person name="Lapidus A."/>
            <person name="Levasseur A."/>
            <person name="Lindquist E."/>
            <person name="Lipzen A."/>
            <person name="Logrieco A.F."/>
            <person name="MacCabe A."/>
            <person name="Maekelae M.R."/>
            <person name="Malavazi I."/>
            <person name="Melin P."/>
            <person name="Meyer V."/>
            <person name="Mielnichuk N."/>
            <person name="Miskei M."/>
            <person name="Molnar A.P."/>
            <person name="Mule G."/>
            <person name="Ngan C.Y."/>
            <person name="Orejas M."/>
            <person name="Orosz E."/>
            <person name="Ouedraogo J.P."/>
            <person name="Overkamp K.M."/>
            <person name="Park H.-S."/>
            <person name="Perrone G."/>
            <person name="Piumi F."/>
            <person name="Punt P.J."/>
            <person name="Ram A.F."/>
            <person name="Ramon A."/>
            <person name="Rauscher S."/>
            <person name="Record E."/>
            <person name="Riano-Pachon D.M."/>
            <person name="Robert V."/>
            <person name="Roehrig J."/>
            <person name="Ruller R."/>
            <person name="Salamov A."/>
            <person name="Salih N.S."/>
            <person name="Samson R.A."/>
            <person name="Sandor E."/>
            <person name="Sanguinetti M."/>
            <person name="Schuetze T."/>
            <person name="Sepcic K."/>
            <person name="Shelest E."/>
            <person name="Sherlock G."/>
            <person name="Sophianopoulou V."/>
            <person name="Squina F.M."/>
            <person name="Sun H."/>
            <person name="Susca A."/>
            <person name="Todd R.B."/>
            <person name="Tsang A."/>
            <person name="Unkles S.E."/>
            <person name="van de Wiele N."/>
            <person name="van Rossen-Uffink D."/>
            <person name="Oliveira J.V."/>
            <person name="Vesth T.C."/>
            <person name="Visser J."/>
            <person name="Yu J.-H."/>
            <person name="Zhou M."/>
            <person name="Andersen M.R."/>
            <person name="Archer D.B."/>
            <person name="Baker S.E."/>
            <person name="Benoit I."/>
            <person name="Brakhage A.A."/>
            <person name="Braus G.H."/>
            <person name="Fischer R."/>
            <person name="Frisvad J.C."/>
            <person name="Goldman G.H."/>
            <person name="Houbraken J."/>
            <person name="Oakley B."/>
            <person name="Pocsi I."/>
            <person name="Scazzocchio C."/>
            <person name="Seiboth B."/>
            <person name="vanKuyk P.A."/>
            <person name="Wortman J."/>
            <person name="Dyer P.S."/>
            <person name="Grigoriev I.V."/>
        </authorList>
    </citation>
    <scope>NUCLEOTIDE SEQUENCE [LARGE SCALE GENOMIC DNA]</scope>
    <source>
        <strain evidence="3">CBS 593.65</strain>
    </source>
</reference>
<keyword evidence="3" id="KW-1185">Reference proteome</keyword>
<proteinExistence type="predicted"/>
<feature type="region of interest" description="Disordered" evidence="1">
    <location>
        <begin position="169"/>
        <end position="198"/>
    </location>
</feature>
<dbReference type="GeneID" id="63761236"/>
<dbReference type="VEuPathDB" id="FungiDB:ASPSYDRAFT_33920"/>
<feature type="compositionally biased region" description="Polar residues" evidence="1">
    <location>
        <begin position="169"/>
        <end position="178"/>
    </location>
</feature>
<dbReference type="RefSeq" id="XP_040699716.1">
    <property type="nucleotide sequence ID" value="XM_040845163.1"/>
</dbReference>
<evidence type="ECO:0000313" key="2">
    <source>
        <dbReference type="EMBL" id="OJJ55910.1"/>
    </source>
</evidence>
<gene>
    <name evidence="2" type="ORF">ASPSYDRAFT_33920</name>
</gene>
<protein>
    <submittedName>
        <fullName evidence="2">Uncharacterized protein</fullName>
    </submittedName>
</protein>
<dbReference type="Proteomes" id="UP000184356">
    <property type="component" value="Unassembled WGS sequence"/>
</dbReference>
<name>A0A1L9T8Z0_9EURO</name>
<evidence type="ECO:0000313" key="3">
    <source>
        <dbReference type="Proteomes" id="UP000184356"/>
    </source>
</evidence>
<dbReference type="EMBL" id="KV878591">
    <property type="protein sequence ID" value="OJJ55910.1"/>
    <property type="molecule type" value="Genomic_DNA"/>
</dbReference>
<organism evidence="2 3">
    <name type="scientific">Aspergillus sydowii CBS 593.65</name>
    <dbReference type="NCBI Taxonomy" id="1036612"/>
    <lineage>
        <taxon>Eukaryota</taxon>
        <taxon>Fungi</taxon>
        <taxon>Dikarya</taxon>
        <taxon>Ascomycota</taxon>
        <taxon>Pezizomycotina</taxon>
        <taxon>Eurotiomycetes</taxon>
        <taxon>Eurotiomycetidae</taxon>
        <taxon>Eurotiales</taxon>
        <taxon>Aspergillaceae</taxon>
        <taxon>Aspergillus</taxon>
        <taxon>Aspergillus subgen. Nidulantes</taxon>
    </lineage>
</organism>
<sequence length="207" mass="21871">MSLQSNISSNSCLHQIYSSEGSQPLRTPFDPRYQNGAEKPTVLVALLLTGNTIYYTPQTCSPGATTPACAPARRASATLLRLLVHAVLLLFDQPLDKAKSDNVKVWPDGGQSREFFVAEALTVSAGDPCDSKCRSECLTPPGFDFYCSDVYGFERVGGVTQGGAISGGSVQTSGSECDSTCGDEASQPTRPPTALGKVDEGKLILQA</sequence>
<accession>A0A1L9T8Z0</accession>
<dbReference type="AlphaFoldDB" id="A0A1L9T8Z0"/>